<dbReference type="EMBL" id="CM017628">
    <property type="protein sequence ID" value="TYH66253.1"/>
    <property type="molecule type" value="Genomic_DNA"/>
</dbReference>
<dbReference type="EMBL" id="CM017628">
    <property type="protein sequence ID" value="TYH66257.1"/>
    <property type="molecule type" value="Genomic_DNA"/>
</dbReference>
<dbReference type="EMBL" id="CM017628">
    <property type="protein sequence ID" value="TYH66255.1"/>
    <property type="molecule type" value="Genomic_DNA"/>
</dbReference>
<evidence type="ECO:0000256" key="1">
    <source>
        <dbReference type="SAM" id="Phobius"/>
    </source>
</evidence>
<dbReference type="Proteomes" id="UP000322667">
    <property type="component" value="Chromosome D06"/>
</dbReference>
<proteinExistence type="predicted"/>
<evidence type="ECO:0000313" key="3">
    <source>
        <dbReference type="Proteomes" id="UP000322667"/>
    </source>
</evidence>
<sequence>MALLRPTYTCRSYKWGLIRHFFSRDLLSKFQTVHFLKFVVVLFLVNFLELFDLGIVYVWQNEGIIC</sequence>
<keyword evidence="3" id="KW-1185">Reference proteome</keyword>
<name>A0A5D2KHF3_GOSTO</name>
<keyword evidence="1" id="KW-0812">Transmembrane</keyword>
<evidence type="ECO:0000313" key="2">
    <source>
        <dbReference type="EMBL" id="TYH66254.1"/>
    </source>
</evidence>
<protein>
    <submittedName>
        <fullName evidence="2">Uncharacterized protein</fullName>
    </submittedName>
</protein>
<keyword evidence="1" id="KW-1133">Transmembrane helix</keyword>
<organism evidence="2 3">
    <name type="scientific">Gossypium tomentosum</name>
    <name type="common">Hawaiian cotton</name>
    <name type="synonym">Gossypium sandvicense</name>
    <dbReference type="NCBI Taxonomy" id="34277"/>
    <lineage>
        <taxon>Eukaryota</taxon>
        <taxon>Viridiplantae</taxon>
        <taxon>Streptophyta</taxon>
        <taxon>Embryophyta</taxon>
        <taxon>Tracheophyta</taxon>
        <taxon>Spermatophyta</taxon>
        <taxon>Magnoliopsida</taxon>
        <taxon>eudicotyledons</taxon>
        <taxon>Gunneridae</taxon>
        <taxon>Pentapetalae</taxon>
        <taxon>rosids</taxon>
        <taxon>malvids</taxon>
        <taxon>Malvales</taxon>
        <taxon>Malvaceae</taxon>
        <taxon>Malvoideae</taxon>
        <taxon>Gossypium</taxon>
    </lineage>
</organism>
<accession>A0A5D2KHF3</accession>
<keyword evidence="1" id="KW-0472">Membrane</keyword>
<feature type="transmembrane region" description="Helical" evidence="1">
    <location>
        <begin position="35"/>
        <end position="59"/>
    </location>
</feature>
<dbReference type="EMBL" id="CM017628">
    <property type="protein sequence ID" value="TYH66256.1"/>
    <property type="molecule type" value="Genomic_DNA"/>
</dbReference>
<dbReference type="AlphaFoldDB" id="A0A5D2KHF3"/>
<dbReference type="EMBL" id="CM017628">
    <property type="protein sequence ID" value="TYH66254.1"/>
    <property type="molecule type" value="Genomic_DNA"/>
</dbReference>
<gene>
    <name evidence="2" type="ORF">ES332_D06G110000v1</name>
</gene>
<reference evidence="2 3" key="1">
    <citation type="submission" date="2019-07" db="EMBL/GenBank/DDBJ databases">
        <title>WGS assembly of Gossypium tomentosum.</title>
        <authorList>
            <person name="Chen Z.J."/>
            <person name="Sreedasyam A."/>
            <person name="Ando A."/>
            <person name="Song Q."/>
            <person name="De L."/>
            <person name="Hulse-Kemp A."/>
            <person name="Ding M."/>
            <person name="Ye W."/>
            <person name="Kirkbride R."/>
            <person name="Jenkins J."/>
            <person name="Plott C."/>
            <person name="Lovell J."/>
            <person name="Lin Y.-M."/>
            <person name="Vaughn R."/>
            <person name="Liu B."/>
            <person name="Li W."/>
            <person name="Simpson S."/>
            <person name="Scheffler B."/>
            <person name="Saski C."/>
            <person name="Grover C."/>
            <person name="Hu G."/>
            <person name="Conover J."/>
            <person name="Carlson J."/>
            <person name="Shu S."/>
            <person name="Boston L."/>
            <person name="Williams M."/>
            <person name="Peterson D."/>
            <person name="Mcgee K."/>
            <person name="Jones D."/>
            <person name="Wendel J."/>
            <person name="Stelly D."/>
            <person name="Grimwood J."/>
            <person name="Schmutz J."/>
        </authorList>
    </citation>
    <scope>NUCLEOTIDE SEQUENCE [LARGE SCALE GENOMIC DNA]</scope>
    <source>
        <strain evidence="2">7179.01</strain>
    </source>
</reference>